<protein>
    <recommendedName>
        <fullName evidence="3">ATP-grasp domain-containing protein</fullName>
    </recommendedName>
</protein>
<keyword evidence="2" id="KW-1185">Reference proteome</keyword>
<name>A0A4R2PXK0_9PSEU</name>
<reference evidence="1 2" key="1">
    <citation type="submission" date="2019-03" db="EMBL/GenBank/DDBJ databases">
        <title>Genomic Encyclopedia of Type Strains, Phase IV (KMG-IV): sequencing the most valuable type-strain genomes for metagenomic binning, comparative biology and taxonomic classification.</title>
        <authorList>
            <person name="Goeker M."/>
        </authorList>
    </citation>
    <scope>NUCLEOTIDE SEQUENCE [LARGE SCALE GENOMIC DNA]</scope>
    <source>
        <strain evidence="1 2">DSM 45765</strain>
    </source>
</reference>
<accession>A0A4R2PXK0</accession>
<comment type="caution">
    <text evidence="1">The sequence shown here is derived from an EMBL/GenBank/DDBJ whole genome shotgun (WGS) entry which is preliminary data.</text>
</comment>
<evidence type="ECO:0000313" key="2">
    <source>
        <dbReference type="Proteomes" id="UP000294911"/>
    </source>
</evidence>
<evidence type="ECO:0008006" key="3">
    <source>
        <dbReference type="Google" id="ProtNLM"/>
    </source>
</evidence>
<dbReference type="OrthoDB" id="9807426at2"/>
<organism evidence="1 2">
    <name type="scientific">Tamaricihabitans halophyticus</name>
    <dbReference type="NCBI Taxonomy" id="1262583"/>
    <lineage>
        <taxon>Bacteria</taxon>
        <taxon>Bacillati</taxon>
        <taxon>Actinomycetota</taxon>
        <taxon>Actinomycetes</taxon>
        <taxon>Pseudonocardiales</taxon>
        <taxon>Pseudonocardiaceae</taxon>
        <taxon>Tamaricihabitans</taxon>
    </lineage>
</organism>
<evidence type="ECO:0000313" key="1">
    <source>
        <dbReference type="EMBL" id="TCP40777.1"/>
    </source>
</evidence>
<sequence length="89" mass="9463">MTPAVVDDKLHSIRSADTLYECGVAIDAVRDIVLRIVRLAELVPEIAELDLNPLSRRTGAGSCWTPGSQRRRLGASVGVPSKINAPGGI</sequence>
<gene>
    <name evidence="1" type="ORF">EV191_12827</name>
</gene>
<proteinExistence type="predicted"/>
<dbReference type="Gene3D" id="3.30.470.20">
    <property type="entry name" value="ATP-grasp fold, B domain"/>
    <property type="match status" value="1"/>
</dbReference>
<dbReference type="Proteomes" id="UP000294911">
    <property type="component" value="Unassembled WGS sequence"/>
</dbReference>
<dbReference type="EMBL" id="SLXQ01000028">
    <property type="protein sequence ID" value="TCP40777.1"/>
    <property type="molecule type" value="Genomic_DNA"/>
</dbReference>
<dbReference type="AlphaFoldDB" id="A0A4R2PXK0"/>
<dbReference type="RefSeq" id="WP_132881229.1">
    <property type="nucleotide sequence ID" value="NZ_SLXQ01000028.1"/>
</dbReference>